<dbReference type="AlphaFoldDB" id="A0AAE1Y699"/>
<gene>
    <name evidence="2" type="ORF">Salat_1641200</name>
</gene>
<feature type="compositionally biased region" description="Polar residues" evidence="1">
    <location>
        <begin position="88"/>
        <end position="106"/>
    </location>
</feature>
<dbReference type="PANTHER" id="PTHR35123:SF2">
    <property type="entry name" value="UBIQUITIN CARBOXYL-TERMINAL HYDROLASE-LIKE PROTEIN"/>
    <property type="match status" value="1"/>
</dbReference>
<feature type="compositionally biased region" description="Gly residues" evidence="1">
    <location>
        <begin position="11"/>
        <end position="23"/>
    </location>
</feature>
<reference evidence="2" key="1">
    <citation type="submission" date="2020-06" db="EMBL/GenBank/DDBJ databases">
        <authorList>
            <person name="Li T."/>
            <person name="Hu X."/>
            <person name="Zhang T."/>
            <person name="Song X."/>
            <person name="Zhang H."/>
            <person name="Dai N."/>
            <person name="Sheng W."/>
            <person name="Hou X."/>
            <person name="Wei L."/>
        </authorList>
    </citation>
    <scope>NUCLEOTIDE SEQUENCE</scope>
    <source>
        <strain evidence="2">3651</strain>
        <tissue evidence="2">Leaf</tissue>
    </source>
</reference>
<feature type="compositionally biased region" description="Basic residues" evidence="1">
    <location>
        <begin position="57"/>
        <end position="72"/>
    </location>
</feature>
<comment type="caution">
    <text evidence="2">The sequence shown here is derived from an EMBL/GenBank/DDBJ whole genome shotgun (WGS) entry which is preliminary data.</text>
</comment>
<feature type="region of interest" description="Disordered" evidence="1">
    <location>
        <begin position="1"/>
        <end position="106"/>
    </location>
</feature>
<proteinExistence type="predicted"/>
<reference evidence="2" key="2">
    <citation type="journal article" date="2024" name="Plant">
        <title>Genomic evolution and insights into agronomic trait innovations of Sesamum species.</title>
        <authorList>
            <person name="Miao H."/>
            <person name="Wang L."/>
            <person name="Qu L."/>
            <person name="Liu H."/>
            <person name="Sun Y."/>
            <person name="Le M."/>
            <person name="Wang Q."/>
            <person name="Wei S."/>
            <person name="Zheng Y."/>
            <person name="Lin W."/>
            <person name="Duan Y."/>
            <person name="Cao H."/>
            <person name="Xiong S."/>
            <person name="Wang X."/>
            <person name="Wei L."/>
            <person name="Li C."/>
            <person name="Ma Q."/>
            <person name="Ju M."/>
            <person name="Zhao R."/>
            <person name="Li G."/>
            <person name="Mu C."/>
            <person name="Tian Q."/>
            <person name="Mei H."/>
            <person name="Zhang T."/>
            <person name="Gao T."/>
            <person name="Zhang H."/>
        </authorList>
    </citation>
    <scope>NUCLEOTIDE SEQUENCE</scope>
    <source>
        <strain evidence="2">3651</strain>
    </source>
</reference>
<protein>
    <submittedName>
        <fullName evidence="2">Uncharacterized protein</fullName>
    </submittedName>
</protein>
<dbReference type="EMBL" id="JACGWO010000006">
    <property type="protein sequence ID" value="KAK4424478.1"/>
    <property type="molecule type" value="Genomic_DNA"/>
</dbReference>
<evidence type="ECO:0000313" key="2">
    <source>
        <dbReference type="EMBL" id="KAK4424478.1"/>
    </source>
</evidence>
<name>A0AAE1Y699_9LAMI</name>
<evidence type="ECO:0000256" key="1">
    <source>
        <dbReference type="SAM" id="MobiDB-lite"/>
    </source>
</evidence>
<dbReference type="Proteomes" id="UP001293254">
    <property type="component" value="Unassembled WGS sequence"/>
</dbReference>
<organism evidence="2 3">
    <name type="scientific">Sesamum alatum</name>
    <dbReference type="NCBI Taxonomy" id="300844"/>
    <lineage>
        <taxon>Eukaryota</taxon>
        <taxon>Viridiplantae</taxon>
        <taxon>Streptophyta</taxon>
        <taxon>Embryophyta</taxon>
        <taxon>Tracheophyta</taxon>
        <taxon>Spermatophyta</taxon>
        <taxon>Magnoliopsida</taxon>
        <taxon>eudicotyledons</taxon>
        <taxon>Gunneridae</taxon>
        <taxon>Pentapetalae</taxon>
        <taxon>asterids</taxon>
        <taxon>lamiids</taxon>
        <taxon>Lamiales</taxon>
        <taxon>Pedaliaceae</taxon>
        <taxon>Sesamum</taxon>
    </lineage>
</organism>
<evidence type="ECO:0000313" key="3">
    <source>
        <dbReference type="Proteomes" id="UP001293254"/>
    </source>
</evidence>
<accession>A0AAE1Y699</accession>
<dbReference type="PANTHER" id="PTHR35123">
    <property type="entry name" value="OS07G0633900 PROTEIN-RELATED"/>
    <property type="match status" value="1"/>
</dbReference>
<sequence length="134" mass="14463">MSEKERRRAGKGSGGGGGGGSGGADEENGEGPSETGDKEEKKGKGSGKNGKRASLFRLRKNKKVLHRRRKQKGIPVNSCCFGLRKPRTLSSSGESPTSDPNSPTFTSDMLRTLIEKNDFYSKEYNPNLDVELDG</sequence>
<keyword evidence="3" id="KW-1185">Reference proteome</keyword>